<feature type="transmembrane region" description="Helical" evidence="12">
    <location>
        <begin position="877"/>
        <end position="910"/>
    </location>
</feature>
<feature type="transmembrane region" description="Helical" evidence="12">
    <location>
        <begin position="1019"/>
        <end position="1039"/>
    </location>
</feature>
<feature type="transmembrane region" description="Helical" evidence="12">
    <location>
        <begin position="959"/>
        <end position="978"/>
    </location>
</feature>
<feature type="compositionally biased region" description="Low complexity" evidence="13">
    <location>
        <begin position="981"/>
        <end position="995"/>
    </location>
</feature>
<keyword evidence="6 12" id="KW-0812">Transmembrane</keyword>
<dbReference type="FunFam" id="3.40.50.1820:FF:000056">
    <property type="entry name" value="GPI inositol-deacylase"/>
    <property type="match status" value="1"/>
</dbReference>
<dbReference type="InterPro" id="IPR056824">
    <property type="entry name" value="PGAP1_TMD"/>
</dbReference>
<comment type="subcellular location">
    <subcellularLocation>
        <location evidence="2">Endoplasmic reticulum membrane</location>
        <topology evidence="2">Multi-pass membrane protein</topology>
    </subcellularLocation>
</comment>
<feature type="domain" description="GPI inositol-deacylase transmembrane" evidence="15">
    <location>
        <begin position="784"/>
        <end position="1122"/>
    </location>
</feature>
<dbReference type="RefSeq" id="XP_033455269.1">
    <property type="nucleotide sequence ID" value="XM_033603522.1"/>
</dbReference>
<evidence type="ECO:0000256" key="10">
    <source>
        <dbReference type="ARBA" id="ARBA00022989"/>
    </source>
</evidence>
<evidence type="ECO:0000256" key="12">
    <source>
        <dbReference type="RuleBase" id="RU365011"/>
    </source>
</evidence>
<dbReference type="InterPro" id="IPR029058">
    <property type="entry name" value="AB_hydrolase_fold"/>
</dbReference>
<evidence type="ECO:0000256" key="7">
    <source>
        <dbReference type="ARBA" id="ARBA00022801"/>
    </source>
</evidence>
<keyword evidence="11 12" id="KW-0472">Membrane</keyword>
<comment type="similarity">
    <text evidence="3 12">Belongs to the GPI inositol-deacylase family.</text>
</comment>
<dbReference type="GO" id="GO:0050185">
    <property type="term" value="F:phosphatidylinositol deacylase activity"/>
    <property type="evidence" value="ECO:0007669"/>
    <property type="project" value="TreeGrafter"/>
</dbReference>
<accession>A0A6J3LRI6</accession>
<dbReference type="PANTHER" id="PTHR15495:SF7">
    <property type="entry name" value="GPI INOSITOL-DEACYLASE"/>
    <property type="match status" value="1"/>
</dbReference>
<dbReference type="InterPro" id="IPR039529">
    <property type="entry name" value="PGAP1/BST1"/>
</dbReference>
<evidence type="ECO:0000256" key="5">
    <source>
        <dbReference type="ARBA" id="ARBA00022448"/>
    </source>
</evidence>
<feature type="transmembrane region" description="Helical" evidence="12">
    <location>
        <begin position="1051"/>
        <end position="1069"/>
    </location>
</feature>
<reference evidence="17" key="3">
    <citation type="submission" date="2025-08" db="UniProtKB">
        <authorList>
            <consortium name="RefSeq"/>
        </authorList>
    </citation>
    <scope>IDENTIFICATION</scope>
    <source>
        <strain evidence="17">CBS 342.82</strain>
    </source>
</reference>
<feature type="transmembrane region" description="Helical" evidence="12">
    <location>
        <begin position="818"/>
        <end position="838"/>
    </location>
</feature>
<evidence type="ECO:0000256" key="3">
    <source>
        <dbReference type="ARBA" id="ARBA00006931"/>
    </source>
</evidence>
<evidence type="ECO:0000256" key="6">
    <source>
        <dbReference type="ARBA" id="ARBA00022692"/>
    </source>
</evidence>
<dbReference type="PANTHER" id="PTHR15495">
    <property type="entry name" value="NEGATIVE REGULATOR OF VESICLE FORMATION-RELATED"/>
    <property type="match status" value="1"/>
</dbReference>
<keyword evidence="8 12" id="KW-0256">Endoplasmic reticulum</keyword>
<dbReference type="GO" id="GO:0015031">
    <property type="term" value="P:protein transport"/>
    <property type="evidence" value="ECO:0007669"/>
    <property type="project" value="UniProtKB-KW"/>
</dbReference>
<dbReference type="GO" id="GO:0006888">
    <property type="term" value="P:endoplasmic reticulum to Golgi vesicle-mediated transport"/>
    <property type="evidence" value="ECO:0007669"/>
    <property type="project" value="TreeGrafter"/>
</dbReference>
<evidence type="ECO:0000256" key="1">
    <source>
        <dbReference type="ARBA" id="ARBA00003496"/>
    </source>
</evidence>
<feature type="transmembrane region" description="Helical" evidence="12">
    <location>
        <begin position="778"/>
        <end position="797"/>
    </location>
</feature>
<feature type="transmembrane region" description="Helical" evidence="12">
    <location>
        <begin position="117"/>
        <end position="138"/>
    </location>
</feature>
<evidence type="ECO:0000313" key="17">
    <source>
        <dbReference type="RefSeq" id="XP_033455269.1"/>
    </source>
</evidence>
<dbReference type="SUPFAM" id="SSF53474">
    <property type="entry name" value="alpha/beta-Hydrolases"/>
    <property type="match status" value="1"/>
</dbReference>
<feature type="compositionally biased region" description="Low complexity" evidence="13">
    <location>
        <begin position="57"/>
        <end position="69"/>
    </location>
</feature>
<evidence type="ECO:0000256" key="2">
    <source>
        <dbReference type="ARBA" id="ARBA00004477"/>
    </source>
</evidence>
<dbReference type="InterPro" id="IPR012908">
    <property type="entry name" value="PGAP1-ab_dom-like"/>
</dbReference>
<feature type="transmembrane region" description="Helical" evidence="12">
    <location>
        <begin position="1081"/>
        <end position="1101"/>
    </location>
</feature>
<feature type="compositionally biased region" description="Basic and acidic residues" evidence="13">
    <location>
        <begin position="25"/>
        <end position="39"/>
    </location>
</feature>
<evidence type="ECO:0000256" key="9">
    <source>
        <dbReference type="ARBA" id="ARBA00022927"/>
    </source>
</evidence>
<dbReference type="GO" id="GO:0005789">
    <property type="term" value="C:endoplasmic reticulum membrane"/>
    <property type="evidence" value="ECO:0007669"/>
    <property type="project" value="UniProtKB-SubCell"/>
</dbReference>
<sequence>MRRRPSVSGEDEDGPRSVPAASTEEMDRNGEVTSRDTGRTLRRSFQMQERKSSRDATVTSTGSVQVTTSMARNGLRDSASEERSPSNITKSKSFTDTMPDHVRQPTTRLQNPWRCSLLTLATSISAIVLLLTIVNSFLHMQQDPKGCAMSYMMPMFARFSDFDTEHTRFASKYSLYMYREGGVDEDTRVKGIPVLFIPGNAGSYKQIRPIAAEAARYFHDVLRMDANAIADGKRPLDVFTVDFNEELVAFHGQTLLDQAEYLNEAVAYILALYHNPQRSDRESGLPNPKSVIIIGHSMGGAVARAMPSMPNYQENTINTILTLSAPHARPPISFDPAMVSAYNRINAFWRNSFLSKSRRNSLDDVTLVSVAGGGLDTMIPSEYTSLTSLVPDTHGFTVFTSSIPNVWTAADHLAIMWCDQVRKALVRAIFDVIDARRPTQTRARPERIQALRKRLLTGMEPVVAKTAIHLAPSMQLTLEHDHATVLAEGERLVFRPLSDSGNHRAHVMPIPHVQSLGQGAKFTLLTDQVLATAEGESALSLFLCNPSSAHGLGSAGPSHTSGPGAYFDRSDKLACTNIASDISLLPASRGDSHNSFDQSQPFSYIQYDLAEISGYHYVTVVETPSESGNGWLFAEFSNESNSSVLINQGHHELLLHGLEVELPSNRPLMTEIKIPEIHSTLFAYRMTLDRRMCDQSVESFAPLVRQYIAEPYESKYFVNTKGGNINVHGLSPYMPPPLQGGGATEGLSLQLWTDPTCNSTVTVTLKVDVLGSAGKLVMRYRTIFAAFPLLVIALVLRKQFSVYDSTGVFMSFTQSMDQCIRTSLPAIFIALTFFGVAVSKSSRSVWSRQLFGGLEDGNELNPDFTINDLMLGTPDPFFWFLVPLFAIISVGICIAANYLILLVIHILVFIITRARNLIRMAASTTVRPPAAGNSYNYRLVTAGLLVLMVVTVIPYQLAYLLLCIAQIITCIRALIIALDSSSSSSSTSPTTTPSPNVNSATVTTSPQAAQNFYNYAHSLLVLMLWILPGNMPVLIVWFHNLAVHWLTPFPVHDNLLAVVGYIALVEIMASGDMIPRINGRVRVLTNLFTFALALYAAIYGVTYAYRMHYLINALCFWLALLHLSCSPRSLASWTVVQKPVETNNSSSAAATAIDKMDLDGKKRG</sequence>
<dbReference type="Proteomes" id="UP000504637">
    <property type="component" value="Unplaced"/>
</dbReference>
<evidence type="ECO:0000313" key="16">
    <source>
        <dbReference type="Proteomes" id="UP000504637"/>
    </source>
</evidence>
<reference evidence="17" key="2">
    <citation type="submission" date="2020-04" db="EMBL/GenBank/DDBJ databases">
        <authorList>
            <consortium name="NCBI Genome Project"/>
        </authorList>
    </citation>
    <scope>NUCLEOTIDE SEQUENCE</scope>
    <source>
        <strain evidence="17">CBS 342.82</strain>
    </source>
</reference>
<feature type="compositionally biased region" description="Polar residues" evidence="13">
    <location>
        <begin position="85"/>
        <end position="96"/>
    </location>
</feature>
<protein>
    <recommendedName>
        <fullName evidence="4 12">GPI inositol-deacylase</fullName>
        <ecNumber evidence="12">3.1.-.-</ecNumber>
    </recommendedName>
</protein>
<dbReference type="GeneID" id="54361322"/>
<dbReference type="AlphaFoldDB" id="A0A6J3LRI6"/>
<reference evidence="17" key="1">
    <citation type="submission" date="2020-01" db="EMBL/GenBank/DDBJ databases">
        <authorList>
            <consortium name="DOE Joint Genome Institute"/>
            <person name="Haridas S."/>
            <person name="Albert R."/>
            <person name="Binder M."/>
            <person name="Bloem J."/>
            <person name="Labutti K."/>
            <person name="Salamov A."/>
            <person name="Andreopoulos B."/>
            <person name="Baker S.E."/>
            <person name="Barry K."/>
            <person name="Bills G."/>
            <person name="Bluhm B.H."/>
            <person name="Cannon C."/>
            <person name="Castanera R."/>
            <person name="Culley D.E."/>
            <person name="Daum C."/>
            <person name="Ezra D."/>
            <person name="Gonzalez J.B."/>
            <person name="Henrissat B."/>
            <person name="Kuo A."/>
            <person name="Liang C."/>
            <person name="Lipzen A."/>
            <person name="Lutzoni F."/>
            <person name="Magnuson J."/>
            <person name="Mondo S."/>
            <person name="Nolan M."/>
            <person name="Ohm R."/>
            <person name="Pangilinan J."/>
            <person name="Park H.-J."/>
            <person name="Ramirez L."/>
            <person name="Alfaro M."/>
            <person name="Sun H."/>
            <person name="Tritt A."/>
            <person name="Yoshinaga Y."/>
            <person name="Zwiers L.-H."/>
            <person name="Turgeon B.G."/>
            <person name="Goodwin S.B."/>
            <person name="Spatafora J.W."/>
            <person name="Crous P.W."/>
            <person name="Grigoriev I.V."/>
        </authorList>
    </citation>
    <scope>NUCLEOTIDE SEQUENCE</scope>
    <source>
        <strain evidence="17">CBS 342.82</strain>
    </source>
</reference>
<name>A0A6J3LRI6_9PEZI</name>
<proteinExistence type="inferred from homology"/>
<comment type="function">
    <text evidence="1 12">Involved in inositol deacylation of GPI-anchored proteins which plays important roles in the quality control and ER-associated degradation of GPI-anchored proteins.</text>
</comment>
<feature type="transmembrane region" description="Helical" evidence="12">
    <location>
        <begin position="935"/>
        <end position="953"/>
    </location>
</feature>
<dbReference type="OrthoDB" id="348976at2759"/>
<dbReference type="Pfam" id="PF07819">
    <property type="entry name" value="PGAP1"/>
    <property type="match status" value="1"/>
</dbReference>
<keyword evidence="7 12" id="KW-0378">Hydrolase</keyword>
<evidence type="ECO:0000256" key="11">
    <source>
        <dbReference type="ARBA" id="ARBA00023136"/>
    </source>
</evidence>
<evidence type="ECO:0000256" key="8">
    <source>
        <dbReference type="ARBA" id="ARBA00022824"/>
    </source>
</evidence>
<evidence type="ECO:0000256" key="13">
    <source>
        <dbReference type="SAM" id="MobiDB-lite"/>
    </source>
</evidence>
<dbReference type="EC" id="3.1.-.-" evidence="12"/>
<keyword evidence="9 12" id="KW-0653">Protein transport</keyword>
<evidence type="ECO:0000256" key="4">
    <source>
        <dbReference type="ARBA" id="ARBA00015856"/>
    </source>
</evidence>
<feature type="domain" description="GPI inositol-deacylase PGAP1-like alpha/beta" evidence="14">
    <location>
        <begin position="189"/>
        <end position="431"/>
    </location>
</feature>
<keyword evidence="10 12" id="KW-1133">Transmembrane helix</keyword>
<dbReference type="Gene3D" id="3.40.50.1820">
    <property type="entry name" value="alpha/beta hydrolase"/>
    <property type="match status" value="1"/>
</dbReference>
<organism evidence="17">
    <name type="scientific">Dissoconium aciculare CBS 342.82</name>
    <dbReference type="NCBI Taxonomy" id="1314786"/>
    <lineage>
        <taxon>Eukaryota</taxon>
        <taxon>Fungi</taxon>
        <taxon>Dikarya</taxon>
        <taxon>Ascomycota</taxon>
        <taxon>Pezizomycotina</taxon>
        <taxon>Dothideomycetes</taxon>
        <taxon>Dothideomycetidae</taxon>
        <taxon>Mycosphaerellales</taxon>
        <taxon>Dissoconiaceae</taxon>
        <taxon>Dissoconium</taxon>
    </lineage>
</organism>
<dbReference type="Pfam" id="PF25140">
    <property type="entry name" value="PGAP1_TMD"/>
    <property type="match status" value="1"/>
</dbReference>
<feature type="region of interest" description="Disordered" evidence="13">
    <location>
        <begin position="1"/>
        <end position="107"/>
    </location>
</feature>
<keyword evidence="16" id="KW-1185">Reference proteome</keyword>
<gene>
    <name evidence="17" type="ORF">K489DRAFT_374421</name>
</gene>
<keyword evidence="5 12" id="KW-0813">Transport</keyword>
<dbReference type="GO" id="GO:0006505">
    <property type="term" value="P:GPI anchor metabolic process"/>
    <property type="evidence" value="ECO:0007669"/>
    <property type="project" value="TreeGrafter"/>
</dbReference>
<dbReference type="Pfam" id="PF25141">
    <property type="entry name" value="PGAP1_2nd"/>
    <property type="match status" value="1"/>
</dbReference>
<evidence type="ECO:0000259" key="15">
    <source>
        <dbReference type="Pfam" id="PF25140"/>
    </source>
</evidence>
<evidence type="ECO:0000259" key="14">
    <source>
        <dbReference type="Pfam" id="PF07819"/>
    </source>
</evidence>
<feature type="compositionally biased region" description="Basic and acidic residues" evidence="13">
    <location>
        <begin position="74"/>
        <end position="84"/>
    </location>
</feature>
<feature type="region of interest" description="Disordered" evidence="13">
    <location>
        <begin position="981"/>
        <end position="1002"/>
    </location>
</feature>